<feature type="transmembrane region" description="Helical" evidence="1">
    <location>
        <begin position="16"/>
        <end position="36"/>
    </location>
</feature>
<keyword evidence="3" id="KW-1185">Reference proteome</keyword>
<gene>
    <name evidence="2" type="ORF">IRI77_14245</name>
</gene>
<keyword evidence="1" id="KW-0812">Transmembrane</keyword>
<dbReference type="EMBL" id="CP063849">
    <property type="protein sequence ID" value="QOY91055.1"/>
    <property type="molecule type" value="Genomic_DNA"/>
</dbReference>
<evidence type="ECO:0000313" key="2">
    <source>
        <dbReference type="EMBL" id="QOY91055.1"/>
    </source>
</evidence>
<feature type="transmembrane region" description="Helical" evidence="1">
    <location>
        <begin position="48"/>
        <end position="70"/>
    </location>
</feature>
<dbReference type="InterPro" id="IPR046643">
    <property type="entry name" value="DUF6755"/>
</dbReference>
<protein>
    <submittedName>
        <fullName evidence="2">Uncharacterized protein</fullName>
    </submittedName>
</protein>
<evidence type="ECO:0000256" key="1">
    <source>
        <dbReference type="SAM" id="Phobius"/>
    </source>
</evidence>
<keyword evidence="1" id="KW-1133">Transmembrane helix</keyword>
<dbReference type="RefSeq" id="WP_194452710.1">
    <property type="nucleotide sequence ID" value="NZ_CP063849.1"/>
</dbReference>
<organism evidence="2 3">
    <name type="scientific">Paludibaculum fermentans</name>
    <dbReference type="NCBI Taxonomy" id="1473598"/>
    <lineage>
        <taxon>Bacteria</taxon>
        <taxon>Pseudomonadati</taxon>
        <taxon>Acidobacteriota</taxon>
        <taxon>Terriglobia</taxon>
        <taxon>Bryobacterales</taxon>
        <taxon>Bryobacteraceae</taxon>
        <taxon>Paludibaculum</taxon>
    </lineage>
</organism>
<evidence type="ECO:0000313" key="3">
    <source>
        <dbReference type="Proteomes" id="UP000593892"/>
    </source>
</evidence>
<accession>A0A7S7NWF9</accession>
<proteinExistence type="predicted"/>
<reference evidence="2 3" key="1">
    <citation type="submission" date="2020-10" db="EMBL/GenBank/DDBJ databases">
        <title>Complete genome sequence of Paludibaculum fermentans P105T, a facultatively anaerobic acidobacterium capable of dissimilatory Fe(III) reduction.</title>
        <authorList>
            <person name="Dedysh S.N."/>
            <person name="Beletsky A.V."/>
            <person name="Kulichevskaya I.S."/>
            <person name="Mardanov A.V."/>
            <person name="Ravin N.V."/>
        </authorList>
    </citation>
    <scope>NUCLEOTIDE SEQUENCE [LARGE SCALE GENOMIC DNA]</scope>
    <source>
        <strain evidence="2 3">P105</strain>
    </source>
</reference>
<dbReference type="Pfam" id="PF20540">
    <property type="entry name" value="DUF6755"/>
    <property type="match status" value="1"/>
</dbReference>
<name>A0A7S7NWF9_PALFE</name>
<dbReference type="Proteomes" id="UP000593892">
    <property type="component" value="Chromosome"/>
</dbReference>
<keyword evidence="1" id="KW-0472">Membrane</keyword>
<sequence>MTDGESPLRRRSLKGINGALALIVVILVVQIWMLMASVETYLAGHHEAAVPGAVLSGLLFAGSALLLRYVNRLDRQTRDQS</sequence>
<dbReference type="KEGG" id="pfer:IRI77_14245"/>
<dbReference type="AlphaFoldDB" id="A0A7S7NWF9"/>